<dbReference type="InterPro" id="IPR011611">
    <property type="entry name" value="PfkB_dom"/>
</dbReference>
<proteinExistence type="inferred from homology"/>
<feature type="domain" description="Carbohydrate kinase PfkB" evidence="5">
    <location>
        <begin position="19"/>
        <end position="294"/>
    </location>
</feature>
<dbReference type="PROSITE" id="PS00584">
    <property type="entry name" value="PFKB_KINASES_2"/>
    <property type="match status" value="1"/>
</dbReference>
<evidence type="ECO:0000256" key="4">
    <source>
        <dbReference type="RuleBase" id="RU003704"/>
    </source>
</evidence>
<evidence type="ECO:0000256" key="2">
    <source>
        <dbReference type="ARBA" id="ARBA00022679"/>
    </source>
</evidence>
<dbReference type="AlphaFoldDB" id="A0A1E3AXQ5"/>
<dbReference type="InterPro" id="IPR002139">
    <property type="entry name" value="Ribo/fructo_kinase"/>
</dbReference>
<organism evidence="6 7">
    <name type="scientific">Eisenbergiella tayi</name>
    <dbReference type="NCBI Taxonomy" id="1432052"/>
    <lineage>
        <taxon>Bacteria</taxon>
        <taxon>Bacillati</taxon>
        <taxon>Bacillota</taxon>
        <taxon>Clostridia</taxon>
        <taxon>Lachnospirales</taxon>
        <taxon>Lachnospiraceae</taxon>
        <taxon>Eisenbergiella</taxon>
    </lineage>
</organism>
<dbReference type="Pfam" id="PF00294">
    <property type="entry name" value="PfkB"/>
    <property type="match status" value="1"/>
</dbReference>
<dbReference type="GeneID" id="93299196"/>
<comment type="caution">
    <text evidence="6">The sequence shown here is derived from an EMBL/GenBank/DDBJ whole genome shotgun (WGS) entry which is preliminary data.</text>
</comment>
<keyword evidence="2 4" id="KW-0808">Transferase</keyword>
<comment type="similarity">
    <text evidence="1 4">Belongs to the carbohydrate kinase PfkB family.</text>
</comment>
<dbReference type="EC" id="2.7.1.15" evidence="6"/>
<evidence type="ECO:0000313" key="6">
    <source>
        <dbReference type="EMBL" id="ODM12966.1"/>
    </source>
</evidence>
<dbReference type="InterPro" id="IPR029056">
    <property type="entry name" value="Ribokinase-like"/>
</dbReference>
<dbReference type="SUPFAM" id="SSF53613">
    <property type="entry name" value="Ribokinase-like"/>
    <property type="match status" value="1"/>
</dbReference>
<evidence type="ECO:0000256" key="1">
    <source>
        <dbReference type="ARBA" id="ARBA00010688"/>
    </source>
</evidence>
<name>A0A1E3AXQ5_9FIRM</name>
<dbReference type="PANTHER" id="PTHR10584">
    <property type="entry name" value="SUGAR KINASE"/>
    <property type="match status" value="1"/>
</dbReference>
<dbReference type="GO" id="GO:0004747">
    <property type="term" value="F:ribokinase activity"/>
    <property type="evidence" value="ECO:0007669"/>
    <property type="project" value="UniProtKB-EC"/>
</dbReference>
<keyword evidence="3 4" id="KW-0418">Kinase</keyword>
<evidence type="ECO:0000313" key="7">
    <source>
        <dbReference type="Proteomes" id="UP000095003"/>
    </source>
</evidence>
<evidence type="ECO:0000259" key="5">
    <source>
        <dbReference type="Pfam" id="PF00294"/>
    </source>
</evidence>
<dbReference type="Gene3D" id="3.40.1190.20">
    <property type="match status" value="1"/>
</dbReference>
<dbReference type="EMBL" id="MCGI01000001">
    <property type="protein sequence ID" value="ODM12966.1"/>
    <property type="molecule type" value="Genomic_DNA"/>
</dbReference>
<dbReference type="PANTHER" id="PTHR10584:SF166">
    <property type="entry name" value="RIBOKINASE"/>
    <property type="match status" value="1"/>
</dbReference>
<dbReference type="PRINTS" id="PR00990">
    <property type="entry name" value="RIBOKINASE"/>
</dbReference>
<gene>
    <name evidence="6" type="primary">rbsK_1</name>
    <name evidence="6" type="ORF">BEH84_00681</name>
</gene>
<evidence type="ECO:0000256" key="3">
    <source>
        <dbReference type="ARBA" id="ARBA00022777"/>
    </source>
</evidence>
<accession>A0A1E3AXQ5</accession>
<dbReference type="InterPro" id="IPR002173">
    <property type="entry name" value="Carboh/pur_kinase_PfkB_CS"/>
</dbReference>
<reference evidence="6 7" key="1">
    <citation type="submission" date="2016-07" db="EMBL/GenBank/DDBJ databases">
        <title>Characterization of isolates of Eisenbergiella tayi derived from blood cultures, using whole genome sequencing.</title>
        <authorList>
            <person name="Burdz T."/>
            <person name="Wiebe D."/>
            <person name="Huynh C."/>
            <person name="Bernard K."/>
        </authorList>
    </citation>
    <scope>NUCLEOTIDE SEQUENCE [LARGE SCALE GENOMIC DNA]</scope>
    <source>
        <strain evidence="6 7">NML 120489</strain>
    </source>
</reference>
<protein>
    <submittedName>
        <fullName evidence="6">Ribokinase</fullName>
        <ecNumber evidence="6">2.7.1.15</ecNumber>
    </submittedName>
</protein>
<dbReference type="Proteomes" id="UP000095003">
    <property type="component" value="Unassembled WGS sequence"/>
</dbReference>
<dbReference type="RefSeq" id="WP_069155740.1">
    <property type="nucleotide sequence ID" value="NZ_DBFYTC010000197.1"/>
</dbReference>
<sequence length="313" mass="34557">MNERDAILDCLFIGGSTQDVMMRMERVPQADERVQAWDYVKCCGGVSATAASAHQKLGGRTGIITAVGKDDAGVFIRQDLKEQNFRECRILESPDASSSVSLIQVDALGRRSIAHYGGCIGELTFSMLDQDLMRSSRILHLGVMEEELMLEIARFCGEQEGVLLSIDGGNLSLVLAEKLLPYTDIWIPDEGTVAKTLGVSPEEACRRYQEMSGKKDFFTAVTLGDKGAVGLQGDRFFTAMPYRVPVTDTTGAGDNYHGAFLYAYGRGWELERCMEFAGIFASLTCRECGGRKGEPSLEEVMDILKERKEKQWS</sequence>